<dbReference type="PANTHER" id="PTHR22883:SF288">
    <property type="entry name" value="PALMITOYLTRANSFERASE SWF1"/>
    <property type="match status" value="1"/>
</dbReference>
<dbReference type="AlphaFoldDB" id="A0A8T9C5N8"/>
<keyword evidence="4 10" id="KW-1133">Transmembrane helix</keyword>
<evidence type="ECO:0000256" key="9">
    <source>
        <dbReference type="ARBA" id="ARBA00048048"/>
    </source>
</evidence>
<dbReference type="PROSITE" id="PS50216">
    <property type="entry name" value="DHHC"/>
    <property type="match status" value="1"/>
</dbReference>
<evidence type="ECO:0000256" key="10">
    <source>
        <dbReference type="RuleBase" id="RU079119"/>
    </source>
</evidence>
<dbReference type="GO" id="GO:0005783">
    <property type="term" value="C:endoplasmic reticulum"/>
    <property type="evidence" value="ECO:0007669"/>
    <property type="project" value="TreeGrafter"/>
</dbReference>
<keyword evidence="7" id="KW-0449">Lipoprotein</keyword>
<comment type="subcellular location">
    <subcellularLocation>
        <location evidence="1">Membrane</location>
        <topology evidence="1">Multi-pass membrane protein</topology>
    </subcellularLocation>
</comment>
<feature type="transmembrane region" description="Helical" evidence="10">
    <location>
        <begin position="89"/>
        <end position="106"/>
    </location>
</feature>
<comment type="caution">
    <text evidence="12">The sequence shown here is derived from an EMBL/GenBank/DDBJ whole genome shotgun (WGS) entry which is preliminary data.</text>
</comment>
<dbReference type="Pfam" id="PF01529">
    <property type="entry name" value="DHHC"/>
    <property type="match status" value="1"/>
</dbReference>
<dbReference type="InterPro" id="IPR039859">
    <property type="entry name" value="PFA4/ZDH16/20/ERF2-like"/>
</dbReference>
<evidence type="ECO:0000256" key="4">
    <source>
        <dbReference type="ARBA" id="ARBA00022989"/>
    </source>
</evidence>
<keyword evidence="8 10" id="KW-0012">Acyltransferase</keyword>
<evidence type="ECO:0000256" key="8">
    <source>
        <dbReference type="ARBA" id="ARBA00023315"/>
    </source>
</evidence>
<evidence type="ECO:0000259" key="11">
    <source>
        <dbReference type="Pfam" id="PF01529"/>
    </source>
</evidence>
<feature type="domain" description="Palmitoyltransferase DHHC" evidence="11">
    <location>
        <begin position="133"/>
        <end position="277"/>
    </location>
</feature>
<dbReference type="Proteomes" id="UP000469558">
    <property type="component" value="Unassembled WGS sequence"/>
</dbReference>
<dbReference type="GO" id="GO:0005794">
    <property type="term" value="C:Golgi apparatus"/>
    <property type="evidence" value="ECO:0007669"/>
    <property type="project" value="TreeGrafter"/>
</dbReference>
<evidence type="ECO:0000313" key="13">
    <source>
        <dbReference type="Proteomes" id="UP000469558"/>
    </source>
</evidence>
<comment type="similarity">
    <text evidence="10">Belongs to the DHHC palmitoyltransferase family.</text>
</comment>
<dbReference type="EC" id="2.3.1.225" evidence="10"/>
<evidence type="ECO:0000256" key="3">
    <source>
        <dbReference type="ARBA" id="ARBA00022692"/>
    </source>
</evidence>
<feature type="transmembrane region" description="Helical" evidence="10">
    <location>
        <begin position="60"/>
        <end position="77"/>
    </location>
</feature>
<keyword evidence="13" id="KW-1185">Reference proteome</keyword>
<keyword evidence="5 10" id="KW-0472">Membrane</keyword>
<evidence type="ECO:0000313" key="12">
    <source>
        <dbReference type="EMBL" id="TVY80332.1"/>
    </source>
</evidence>
<accession>A0A8T9C5N8</accession>
<evidence type="ECO:0000256" key="2">
    <source>
        <dbReference type="ARBA" id="ARBA00022679"/>
    </source>
</evidence>
<evidence type="ECO:0000256" key="7">
    <source>
        <dbReference type="ARBA" id="ARBA00023288"/>
    </source>
</evidence>
<keyword evidence="3 10" id="KW-0812">Transmembrane</keyword>
<dbReference type="PANTHER" id="PTHR22883">
    <property type="entry name" value="ZINC FINGER DHHC DOMAIN CONTAINING PROTEIN"/>
    <property type="match status" value="1"/>
</dbReference>
<protein>
    <recommendedName>
        <fullName evidence="10">Palmitoyltransferase</fullName>
        <ecNumber evidence="10">2.3.1.225</ecNumber>
    </recommendedName>
</protein>
<evidence type="ECO:0000256" key="1">
    <source>
        <dbReference type="ARBA" id="ARBA00004141"/>
    </source>
</evidence>
<name>A0A8T9C5N8_9HELO</name>
<dbReference type="GO" id="GO:0016020">
    <property type="term" value="C:membrane"/>
    <property type="evidence" value="ECO:0007669"/>
    <property type="project" value="UniProtKB-SubCell"/>
</dbReference>
<dbReference type="GO" id="GO:0019706">
    <property type="term" value="F:protein-cysteine S-palmitoyltransferase activity"/>
    <property type="evidence" value="ECO:0007669"/>
    <property type="project" value="UniProtKB-EC"/>
</dbReference>
<comment type="catalytic activity">
    <reaction evidence="9 10">
        <text>L-cysteinyl-[protein] + hexadecanoyl-CoA = S-hexadecanoyl-L-cysteinyl-[protein] + CoA</text>
        <dbReference type="Rhea" id="RHEA:36683"/>
        <dbReference type="Rhea" id="RHEA-COMP:10131"/>
        <dbReference type="Rhea" id="RHEA-COMP:11032"/>
        <dbReference type="ChEBI" id="CHEBI:29950"/>
        <dbReference type="ChEBI" id="CHEBI:57287"/>
        <dbReference type="ChEBI" id="CHEBI:57379"/>
        <dbReference type="ChEBI" id="CHEBI:74151"/>
        <dbReference type="EC" id="2.3.1.225"/>
    </reaction>
</comment>
<reference evidence="12 13" key="1">
    <citation type="submission" date="2018-05" db="EMBL/GenBank/DDBJ databases">
        <title>Genome sequencing and assembly of the regulated plant pathogen Lachnellula willkommii and related sister species for the development of diagnostic species identification markers.</title>
        <authorList>
            <person name="Giroux E."/>
            <person name="Bilodeau G."/>
        </authorList>
    </citation>
    <scope>NUCLEOTIDE SEQUENCE [LARGE SCALE GENOMIC DNA]</scope>
    <source>
        <strain evidence="12 13">CBS 268.59</strain>
    </source>
</reference>
<keyword evidence="2 10" id="KW-0808">Transferase</keyword>
<proteinExistence type="inferred from homology"/>
<dbReference type="GO" id="GO:0006612">
    <property type="term" value="P:protein targeting to membrane"/>
    <property type="evidence" value="ECO:0007669"/>
    <property type="project" value="TreeGrafter"/>
</dbReference>
<dbReference type="InterPro" id="IPR001594">
    <property type="entry name" value="Palmitoyltrfase_DHHC"/>
</dbReference>
<comment type="domain">
    <text evidence="10">The DHHC domain is required for palmitoyltransferase activity.</text>
</comment>
<gene>
    <name evidence="12" type="primary">swf-1</name>
    <name evidence="12" type="ORF">LSUE1_G007105</name>
</gene>
<feature type="transmembrane region" description="Helical" evidence="10">
    <location>
        <begin position="180"/>
        <end position="202"/>
    </location>
</feature>
<evidence type="ECO:0000256" key="5">
    <source>
        <dbReference type="ARBA" id="ARBA00023136"/>
    </source>
</evidence>
<sequence>MGTVRNIAIAVLLISFFTFVAFFGRLPALRSLDQRLTNGRLSSSITRFAHVLWNDRHPTVMIFFILLLAVSEFLFLPPAWDLLSPSRKITAITLLILPYLYLYLSANGDPGYVTPENHSDAMTLYPYDFAVFHPGQKCKTCKFLKPARSKHCSICKHCISKMDHHCIFINNCVGYRNQHWFLLLLLTTAILITYAAYIGLSVCSAEVVKRVSRWTLLGKGFTWSEYFNIWGWVLQEYTRIGGVTLLCLLTNPMVWGLLAYHLYLIWAGTTTNESMKWSDWQADMADGFAFRCALDPDRQKDSRIEPAWTRWPVEAAEVVMRNEEGLPPTGATGFGGGQWERVWRLADVENLYDLGFWRNIKDVFLPRHGLDPRSRPLSLPSSPGVR</sequence>
<dbReference type="OrthoDB" id="9909019at2759"/>
<dbReference type="EMBL" id="QGMK01000706">
    <property type="protein sequence ID" value="TVY80332.1"/>
    <property type="molecule type" value="Genomic_DNA"/>
</dbReference>
<keyword evidence="6" id="KW-0564">Palmitate</keyword>
<organism evidence="12 13">
    <name type="scientific">Lachnellula suecica</name>
    <dbReference type="NCBI Taxonomy" id="602035"/>
    <lineage>
        <taxon>Eukaryota</taxon>
        <taxon>Fungi</taxon>
        <taxon>Dikarya</taxon>
        <taxon>Ascomycota</taxon>
        <taxon>Pezizomycotina</taxon>
        <taxon>Leotiomycetes</taxon>
        <taxon>Helotiales</taxon>
        <taxon>Lachnaceae</taxon>
        <taxon>Lachnellula</taxon>
    </lineage>
</organism>
<evidence type="ECO:0000256" key="6">
    <source>
        <dbReference type="ARBA" id="ARBA00023139"/>
    </source>
</evidence>
<feature type="transmembrane region" description="Helical" evidence="10">
    <location>
        <begin position="240"/>
        <end position="266"/>
    </location>
</feature>
<feature type="transmembrane region" description="Helical" evidence="10">
    <location>
        <begin position="7"/>
        <end position="26"/>
    </location>
</feature>